<dbReference type="InterPro" id="IPR005480">
    <property type="entry name" value="CPSase_lsu_oligo"/>
</dbReference>
<feature type="non-terminal residue" evidence="8">
    <location>
        <position position="166"/>
    </location>
</feature>
<accession>A0A392NPU1</accession>
<dbReference type="GO" id="GO:0006541">
    <property type="term" value="P:glutamine metabolic process"/>
    <property type="evidence" value="ECO:0007669"/>
    <property type="project" value="TreeGrafter"/>
</dbReference>
<organism evidence="8 9">
    <name type="scientific">Trifolium medium</name>
    <dbReference type="NCBI Taxonomy" id="97028"/>
    <lineage>
        <taxon>Eukaryota</taxon>
        <taxon>Viridiplantae</taxon>
        <taxon>Streptophyta</taxon>
        <taxon>Embryophyta</taxon>
        <taxon>Tracheophyta</taxon>
        <taxon>Spermatophyta</taxon>
        <taxon>Magnoliopsida</taxon>
        <taxon>eudicotyledons</taxon>
        <taxon>Gunneridae</taxon>
        <taxon>Pentapetalae</taxon>
        <taxon>rosids</taxon>
        <taxon>fabids</taxon>
        <taxon>Fabales</taxon>
        <taxon>Fabaceae</taxon>
        <taxon>Papilionoideae</taxon>
        <taxon>50 kb inversion clade</taxon>
        <taxon>NPAAA clade</taxon>
        <taxon>Hologalegina</taxon>
        <taxon>IRL clade</taxon>
        <taxon>Trifolieae</taxon>
        <taxon>Trifolium</taxon>
    </lineage>
</organism>
<dbReference type="SUPFAM" id="SSF48108">
    <property type="entry name" value="Carbamoyl phosphate synthetase, large subunit connection domain"/>
    <property type="match status" value="1"/>
</dbReference>
<name>A0A392NPU1_9FABA</name>
<dbReference type="PROSITE" id="PS00867">
    <property type="entry name" value="CPSASE_2"/>
    <property type="match status" value="1"/>
</dbReference>
<dbReference type="GO" id="GO:0004087">
    <property type="term" value="F:carbamoyl-phosphate synthase (ammonia) activity"/>
    <property type="evidence" value="ECO:0007669"/>
    <property type="project" value="UniProtKB-EC"/>
</dbReference>
<dbReference type="AlphaFoldDB" id="A0A392NPU1"/>
<dbReference type="SUPFAM" id="SSF56059">
    <property type="entry name" value="Glutathione synthetase ATP-binding domain-like"/>
    <property type="match status" value="1"/>
</dbReference>
<sequence length="166" mass="18381">VECGGSNVQFAVNPVDGEVMVIEMNPRVSRSSALASKATGFPIAKMAAKLSVGYSLDQIPNDITKKTPASFEPSIDYVVTKIPRFAFEKFPGSQPILTTQMKSVGESMAVGRTFQEQFKDLVDVENFLMSHKLSDLTDVDFYEVKRRGFSDKQIAFATKSNEKEVR</sequence>
<feature type="non-terminal residue" evidence="8">
    <location>
        <position position="1"/>
    </location>
</feature>
<evidence type="ECO:0000313" key="8">
    <source>
        <dbReference type="EMBL" id="MCI01149.1"/>
    </source>
</evidence>
<dbReference type="PANTHER" id="PTHR11405">
    <property type="entry name" value="CARBAMOYLTRANSFERASE FAMILY MEMBER"/>
    <property type="match status" value="1"/>
</dbReference>
<dbReference type="EC" id="6.3.4.16" evidence="4"/>
<dbReference type="PRINTS" id="PR00098">
    <property type="entry name" value="CPSASE"/>
</dbReference>
<evidence type="ECO:0000256" key="6">
    <source>
        <dbReference type="PROSITE-ProRule" id="PRU00409"/>
    </source>
</evidence>
<dbReference type="InterPro" id="IPR036897">
    <property type="entry name" value="CarbamoylP_synth_lsu_oligo_sf"/>
</dbReference>
<dbReference type="GO" id="GO:0005524">
    <property type="term" value="F:ATP binding"/>
    <property type="evidence" value="ECO:0007669"/>
    <property type="project" value="UniProtKB-UniRule"/>
</dbReference>
<evidence type="ECO:0000256" key="4">
    <source>
        <dbReference type="ARBA" id="ARBA00044063"/>
    </source>
</evidence>
<dbReference type="GO" id="GO:0046872">
    <property type="term" value="F:metal ion binding"/>
    <property type="evidence" value="ECO:0007669"/>
    <property type="project" value="InterPro"/>
</dbReference>
<protein>
    <recommendedName>
        <fullName evidence="4">carbamoyl-phosphate synthase (ammonia)</fullName>
        <ecNumber evidence="4">6.3.4.16</ecNumber>
    </recommendedName>
</protein>
<dbReference type="Pfam" id="PF02786">
    <property type="entry name" value="CPSase_L_D2"/>
    <property type="match status" value="1"/>
</dbReference>
<evidence type="ECO:0000259" key="7">
    <source>
        <dbReference type="PROSITE" id="PS50975"/>
    </source>
</evidence>
<dbReference type="Proteomes" id="UP000265520">
    <property type="component" value="Unassembled WGS sequence"/>
</dbReference>
<dbReference type="GO" id="GO:0005737">
    <property type="term" value="C:cytoplasm"/>
    <property type="evidence" value="ECO:0007669"/>
    <property type="project" value="TreeGrafter"/>
</dbReference>
<comment type="caution">
    <text evidence="8">The sequence shown here is derived from an EMBL/GenBank/DDBJ whole genome shotgun (WGS) entry which is preliminary data.</text>
</comment>
<dbReference type="Gene3D" id="3.30.470.20">
    <property type="entry name" value="ATP-grasp fold, B domain"/>
    <property type="match status" value="1"/>
</dbReference>
<dbReference type="EMBL" id="LXQA010045369">
    <property type="protein sequence ID" value="MCI01149.1"/>
    <property type="molecule type" value="Genomic_DNA"/>
</dbReference>
<keyword evidence="2 6" id="KW-0547">Nucleotide-binding</keyword>
<dbReference type="SMART" id="SM01096">
    <property type="entry name" value="CPSase_L_D3"/>
    <property type="match status" value="1"/>
</dbReference>
<evidence type="ECO:0000256" key="1">
    <source>
        <dbReference type="ARBA" id="ARBA00022598"/>
    </source>
</evidence>
<keyword evidence="3 6" id="KW-0067">ATP-binding</keyword>
<dbReference type="PANTHER" id="PTHR11405:SF53">
    <property type="entry name" value="CARBAMOYL-PHOSPHATE SYNTHASE [AMMONIA], MITOCHONDRIAL"/>
    <property type="match status" value="1"/>
</dbReference>
<proteinExistence type="predicted"/>
<evidence type="ECO:0000313" key="9">
    <source>
        <dbReference type="Proteomes" id="UP000265520"/>
    </source>
</evidence>
<dbReference type="GO" id="GO:0004088">
    <property type="term" value="F:carbamoyl-phosphate synthase (glutamine-hydrolyzing) activity"/>
    <property type="evidence" value="ECO:0007669"/>
    <property type="project" value="TreeGrafter"/>
</dbReference>
<keyword evidence="1" id="KW-0436">Ligase</keyword>
<feature type="domain" description="ATP-grasp" evidence="7">
    <location>
        <begin position="4"/>
        <end position="52"/>
    </location>
</feature>
<dbReference type="PROSITE" id="PS50975">
    <property type="entry name" value="ATP_GRASP"/>
    <property type="match status" value="1"/>
</dbReference>
<evidence type="ECO:0000256" key="3">
    <source>
        <dbReference type="ARBA" id="ARBA00022840"/>
    </source>
</evidence>
<reference evidence="8 9" key="1">
    <citation type="journal article" date="2018" name="Front. Plant Sci.">
        <title>Red Clover (Trifolium pratense) and Zigzag Clover (T. medium) - A Picture of Genomic Similarities and Differences.</title>
        <authorList>
            <person name="Dluhosova J."/>
            <person name="Istvanek J."/>
            <person name="Nedelnik J."/>
            <person name="Repkova J."/>
        </authorList>
    </citation>
    <scope>NUCLEOTIDE SEQUENCE [LARGE SCALE GENOMIC DNA]</scope>
    <source>
        <strain evidence="9">cv. 10/8</strain>
        <tissue evidence="8">Leaf</tissue>
    </source>
</reference>
<dbReference type="InterPro" id="IPR005483">
    <property type="entry name" value="CPSase_dom"/>
</dbReference>
<keyword evidence="9" id="KW-1185">Reference proteome</keyword>
<evidence type="ECO:0000256" key="2">
    <source>
        <dbReference type="ARBA" id="ARBA00022741"/>
    </source>
</evidence>
<dbReference type="InterPro" id="IPR011761">
    <property type="entry name" value="ATP-grasp"/>
</dbReference>
<dbReference type="InterPro" id="IPR005479">
    <property type="entry name" value="CPAse_ATP-bd"/>
</dbReference>
<evidence type="ECO:0000256" key="5">
    <source>
        <dbReference type="ARBA" id="ARBA00047359"/>
    </source>
</evidence>
<dbReference type="Pfam" id="PF02787">
    <property type="entry name" value="CPSase_L_D3"/>
    <property type="match status" value="1"/>
</dbReference>
<comment type="catalytic activity">
    <reaction evidence="5">
        <text>hydrogencarbonate + NH4(+) + 2 ATP = carbamoyl phosphate + 2 ADP + phosphate + 2 H(+)</text>
        <dbReference type="Rhea" id="RHEA:18029"/>
        <dbReference type="ChEBI" id="CHEBI:15378"/>
        <dbReference type="ChEBI" id="CHEBI:17544"/>
        <dbReference type="ChEBI" id="CHEBI:28938"/>
        <dbReference type="ChEBI" id="CHEBI:30616"/>
        <dbReference type="ChEBI" id="CHEBI:43474"/>
        <dbReference type="ChEBI" id="CHEBI:58228"/>
        <dbReference type="ChEBI" id="CHEBI:456216"/>
        <dbReference type="EC" id="6.3.4.16"/>
    </reaction>
</comment>